<evidence type="ECO:0000256" key="4">
    <source>
        <dbReference type="ARBA" id="ARBA00023152"/>
    </source>
</evidence>
<accession>A0A1D8USA5</accession>
<evidence type="ECO:0000256" key="6">
    <source>
        <dbReference type="ARBA" id="ARBA00029799"/>
    </source>
</evidence>
<dbReference type="KEGG" id="kba:A0U89_04650"/>
<dbReference type="eggNOG" id="COG3588">
    <property type="taxonomic scope" value="Bacteria"/>
</dbReference>
<dbReference type="GO" id="GO:0004332">
    <property type="term" value="F:fructose-bisphosphate aldolase activity"/>
    <property type="evidence" value="ECO:0007669"/>
    <property type="project" value="UniProtKB-EC"/>
</dbReference>
<dbReference type="EC" id="4.1.2.13" evidence="3"/>
<proteinExistence type="inferred from homology"/>
<protein>
    <recommendedName>
        <fullName evidence="3">fructose-bisphosphate aldolase</fullName>
        <ecNumber evidence="3">4.1.2.13</ecNumber>
    </recommendedName>
    <alternativeName>
        <fullName evidence="6">Fructose-bisphosphate aldolase class I</fullName>
    </alternativeName>
</protein>
<keyword evidence="5" id="KW-0456">Lyase</keyword>
<dbReference type="STRING" id="153496.A0U89_04650"/>
<dbReference type="NCBIfam" id="NF003784">
    <property type="entry name" value="PRK05377.1"/>
    <property type="match status" value="1"/>
</dbReference>
<dbReference type="AlphaFoldDB" id="A0A1D8USA5"/>
<dbReference type="InterPro" id="IPR013785">
    <property type="entry name" value="Aldolase_TIM"/>
</dbReference>
<evidence type="ECO:0000256" key="2">
    <source>
        <dbReference type="ARBA" id="ARBA00010387"/>
    </source>
</evidence>
<dbReference type="OrthoDB" id="9813469at2"/>
<keyword evidence="4" id="KW-0324">Glycolysis</keyword>
<gene>
    <name evidence="7" type="ORF">A0U89_04650</name>
</gene>
<comment type="pathway">
    <text evidence="1">Carbohydrate degradation; glycolysis; D-glyceraldehyde 3-phosphate and glycerone phosphate from D-glucose: step 4/4.</text>
</comment>
<dbReference type="InterPro" id="IPR000741">
    <property type="entry name" value="FBA_I"/>
</dbReference>
<comment type="similarity">
    <text evidence="2">Belongs to the class I fructose-bisphosphate aldolase family.</text>
</comment>
<evidence type="ECO:0000313" key="7">
    <source>
        <dbReference type="EMBL" id="AOX16529.1"/>
    </source>
</evidence>
<evidence type="ECO:0000256" key="5">
    <source>
        <dbReference type="ARBA" id="ARBA00023239"/>
    </source>
</evidence>
<dbReference type="RefSeq" id="WP_070402278.1">
    <property type="nucleotide sequence ID" value="NZ_BJVW01000002.1"/>
</dbReference>
<organism evidence="7 8">
    <name type="scientific">Kozakia baliensis</name>
    <dbReference type="NCBI Taxonomy" id="153496"/>
    <lineage>
        <taxon>Bacteria</taxon>
        <taxon>Pseudomonadati</taxon>
        <taxon>Pseudomonadota</taxon>
        <taxon>Alphaproteobacteria</taxon>
        <taxon>Acetobacterales</taxon>
        <taxon>Acetobacteraceae</taxon>
        <taxon>Kozakia</taxon>
    </lineage>
</organism>
<dbReference type="GO" id="GO:0006096">
    <property type="term" value="P:glycolytic process"/>
    <property type="evidence" value="ECO:0007669"/>
    <property type="project" value="UniProtKB-UniPathway"/>
</dbReference>
<dbReference type="SUPFAM" id="SSF51569">
    <property type="entry name" value="Aldolase"/>
    <property type="match status" value="1"/>
</dbReference>
<dbReference type="Proteomes" id="UP000179145">
    <property type="component" value="Chromosome"/>
</dbReference>
<dbReference type="Pfam" id="PF00274">
    <property type="entry name" value="Glycolytic"/>
    <property type="match status" value="1"/>
</dbReference>
<name>A0A1D8USA5_9PROT</name>
<sequence length="298" mass="32836">MPNTTMAEQISQKPGFIAALDQSGGSTPKALAQYGISEDSYSSEDEMFKLMHEMRVRIMTAPAFKNHKIIAAILFEKTMDGLVENKPTPTYLWEGCGIVPFLKIDKGLEAEKDGVQLMKPIPGLDILLERAKKLGIYGTKERSVIRLANQPSIAAIAQQQYEIAAQVAAHDLVPILEPEVLVKSPEKAKAEVILRDELTKGLEALPGNYPIMLKLTIPEEANLYADLAKHPRVQRVVALSGGYSLDEACKRLKANHTMIASFSRALMDDLRISQSDQEFDAILAKAVDKIYDASVNKS</sequence>
<dbReference type="PANTHER" id="PTHR11627">
    <property type="entry name" value="FRUCTOSE-BISPHOSPHATE ALDOLASE"/>
    <property type="match status" value="1"/>
</dbReference>
<dbReference type="Gene3D" id="3.20.20.70">
    <property type="entry name" value="Aldolase class I"/>
    <property type="match status" value="1"/>
</dbReference>
<keyword evidence="8" id="KW-1185">Reference proteome</keyword>
<reference evidence="7 8" key="1">
    <citation type="journal article" date="2016" name="Microb. Cell Fact.">
        <title>Dissection of exopolysaccharide biosynthesis in Kozakia baliensis.</title>
        <authorList>
            <person name="Brandt J.U."/>
            <person name="Jakob F."/>
            <person name="Behr J."/>
            <person name="Geissler A.J."/>
            <person name="Vogel R.F."/>
        </authorList>
    </citation>
    <scope>NUCLEOTIDE SEQUENCE [LARGE SCALE GENOMIC DNA]</scope>
    <source>
        <strain evidence="7 8">DSM 14400</strain>
    </source>
</reference>
<dbReference type="UniPathway" id="UPA00109">
    <property type="reaction ID" value="UER00183"/>
</dbReference>
<dbReference type="EMBL" id="CP014674">
    <property type="protein sequence ID" value="AOX16529.1"/>
    <property type="molecule type" value="Genomic_DNA"/>
</dbReference>
<evidence type="ECO:0000256" key="3">
    <source>
        <dbReference type="ARBA" id="ARBA00013068"/>
    </source>
</evidence>
<evidence type="ECO:0000313" key="8">
    <source>
        <dbReference type="Proteomes" id="UP000179145"/>
    </source>
</evidence>
<evidence type="ECO:0000256" key="1">
    <source>
        <dbReference type="ARBA" id="ARBA00004714"/>
    </source>
</evidence>